<dbReference type="RefSeq" id="WP_182218414.1">
    <property type="nucleotide sequence ID" value="NZ_JACEZS010000010.1"/>
</dbReference>
<accession>A0A7W2I7D8</accession>
<evidence type="ECO:0000313" key="2">
    <source>
        <dbReference type="Proteomes" id="UP000566711"/>
    </source>
</evidence>
<dbReference type="InterPro" id="IPR012933">
    <property type="entry name" value="HicA_mRNA_interferase"/>
</dbReference>
<protein>
    <submittedName>
        <fullName evidence="1">Type II toxin-antitoxin system HicA family toxin</fullName>
    </submittedName>
</protein>
<sequence length="84" mass="9515">MNSKHRKTLAAIFADPVNGNIEWARIESLLSALDCRVVEGPGSSVTFEWQGRRATFHRPHPGKEALRYRVLAIRELLTRMGIKS</sequence>
<evidence type="ECO:0000313" key="1">
    <source>
        <dbReference type="EMBL" id="MBA5606396.1"/>
    </source>
</evidence>
<reference evidence="1 2" key="1">
    <citation type="submission" date="2020-07" db="EMBL/GenBank/DDBJ databases">
        <title>Novel species isolated from subtropical streams in China.</title>
        <authorList>
            <person name="Lu H."/>
        </authorList>
    </citation>
    <scope>NUCLEOTIDE SEQUENCE [LARGE SCALE GENOMIC DNA]</scope>
    <source>
        <strain evidence="1 2">FT3S</strain>
    </source>
</reference>
<dbReference type="Proteomes" id="UP000566711">
    <property type="component" value="Unassembled WGS sequence"/>
</dbReference>
<proteinExistence type="predicted"/>
<dbReference type="GO" id="GO:0003729">
    <property type="term" value="F:mRNA binding"/>
    <property type="evidence" value="ECO:0007669"/>
    <property type="project" value="InterPro"/>
</dbReference>
<name>A0A7W2I7D8_9BURK</name>
<keyword evidence="2" id="KW-1185">Reference proteome</keyword>
<comment type="caution">
    <text evidence="1">The sequence shown here is derived from an EMBL/GenBank/DDBJ whole genome shotgun (WGS) entry which is preliminary data.</text>
</comment>
<organism evidence="1 2">
    <name type="scientific">Rugamonas fusca</name>
    <dbReference type="NCBI Taxonomy" id="2758568"/>
    <lineage>
        <taxon>Bacteria</taxon>
        <taxon>Pseudomonadati</taxon>
        <taxon>Pseudomonadota</taxon>
        <taxon>Betaproteobacteria</taxon>
        <taxon>Burkholderiales</taxon>
        <taxon>Oxalobacteraceae</taxon>
        <taxon>Telluria group</taxon>
        <taxon>Rugamonas</taxon>
    </lineage>
</organism>
<dbReference type="AlphaFoldDB" id="A0A7W2I7D8"/>
<dbReference type="Pfam" id="PF07927">
    <property type="entry name" value="HicA_toxin"/>
    <property type="match status" value="1"/>
</dbReference>
<dbReference type="EMBL" id="JACEZS010000010">
    <property type="protein sequence ID" value="MBA5606396.1"/>
    <property type="molecule type" value="Genomic_DNA"/>
</dbReference>
<gene>
    <name evidence="1" type="ORF">H3H36_13645</name>
</gene>